<dbReference type="CDD" id="cd09693">
    <property type="entry name" value="Cas5_I"/>
    <property type="match status" value="1"/>
</dbReference>
<dbReference type="InterPro" id="IPR013422">
    <property type="entry name" value="CRISPR-assoc_prot_Cas5_N"/>
</dbReference>
<evidence type="ECO:0000313" key="2">
    <source>
        <dbReference type="EMBL" id="HHI00292.1"/>
    </source>
</evidence>
<dbReference type="EMBL" id="DRTU01000096">
    <property type="protein sequence ID" value="HHI00292.1"/>
    <property type="molecule type" value="Genomic_DNA"/>
</dbReference>
<dbReference type="Pfam" id="PF09704">
    <property type="entry name" value="Cas_Cas5d"/>
    <property type="match status" value="1"/>
</dbReference>
<dbReference type="GO" id="GO:0051607">
    <property type="term" value="P:defense response to virus"/>
    <property type="evidence" value="ECO:0007669"/>
    <property type="project" value="UniProtKB-KW"/>
</dbReference>
<comment type="caution">
    <text evidence="2">The sequence shown here is derived from an EMBL/GenBank/DDBJ whole genome shotgun (WGS) entry which is preliminary data.</text>
</comment>
<dbReference type="AlphaFoldDB" id="A0A7C5P9C3"/>
<gene>
    <name evidence="2" type="primary">cas5</name>
    <name evidence="2" type="ORF">ENL40_02255</name>
</gene>
<proteinExistence type="predicted"/>
<dbReference type="Gene3D" id="3.30.70.2660">
    <property type="match status" value="1"/>
</dbReference>
<keyword evidence="1" id="KW-0051">Antiviral defense</keyword>
<dbReference type="InterPro" id="IPR021124">
    <property type="entry name" value="CRISPR-assoc_prot_Cas5"/>
</dbReference>
<dbReference type="NCBIfam" id="TIGR02593">
    <property type="entry name" value="CRISPR_cas5"/>
    <property type="match status" value="1"/>
</dbReference>
<sequence length="226" mass="26157">MLGLKFRIEGLYFASFRKPTTTAVALTYPLPPFTTIRGLIANALGLPRDSFEIQEWFKIGIKPEKAPRTNREMVKLLKFIKRGKETHYLRTFPSSPMHREFLVNPSYTVYLIGNDSRIEWVYNALISPKRPLYLGTSDDLVDLDVFEPIRIEKIQSNEVHSILDGVHEGCIIENIPYRFVPVKDRKGNLKEVHLEYKLVSIPRAFPYVVKESTEAWDFEGESVRVI</sequence>
<dbReference type="Proteomes" id="UP000886217">
    <property type="component" value="Unassembled WGS sequence"/>
</dbReference>
<dbReference type="GO" id="GO:0043571">
    <property type="term" value="P:maintenance of CRISPR repeat elements"/>
    <property type="evidence" value="ECO:0007669"/>
    <property type="project" value="InterPro"/>
</dbReference>
<organism evidence="2">
    <name type="scientific">Thermococcus litoralis</name>
    <dbReference type="NCBI Taxonomy" id="2265"/>
    <lineage>
        <taxon>Archaea</taxon>
        <taxon>Methanobacteriati</taxon>
        <taxon>Methanobacteriota</taxon>
        <taxon>Thermococci</taxon>
        <taxon>Thermococcales</taxon>
        <taxon>Thermococcaceae</taxon>
        <taxon>Thermococcus</taxon>
    </lineage>
</organism>
<evidence type="ECO:0000256" key="1">
    <source>
        <dbReference type="ARBA" id="ARBA00023118"/>
    </source>
</evidence>
<reference evidence="2" key="1">
    <citation type="journal article" date="2020" name="mSystems">
        <title>Genome- and Community-Level Interaction Insights into Carbon Utilization and Element Cycling Functions of Hydrothermarchaeota in Hydrothermal Sediment.</title>
        <authorList>
            <person name="Zhou Z."/>
            <person name="Liu Y."/>
            <person name="Xu W."/>
            <person name="Pan J."/>
            <person name="Luo Z.H."/>
            <person name="Li M."/>
        </authorList>
    </citation>
    <scope>NUCLEOTIDE SEQUENCE [LARGE SCALE GENOMIC DNA]</scope>
    <source>
        <strain evidence="2">HyVt-93</strain>
    </source>
</reference>
<accession>A0A7C5P9C3</accession>
<name>A0A7C5P9C3_THELI</name>
<protein>
    <submittedName>
        <fullName evidence="2">CRISPR-associated protein Cas5</fullName>
    </submittedName>
</protein>